<dbReference type="Proteomes" id="UP000219167">
    <property type="component" value="Unassembled WGS sequence"/>
</dbReference>
<organism evidence="2 3">
    <name type="scientific">Rhizobium subbaraonis</name>
    <dbReference type="NCBI Taxonomy" id="908946"/>
    <lineage>
        <taxon>Bacteria</taxon>
        <taxon>Pseudomonadati</taxon>
        <taxon>Pseudomonadota</taxon>
        <taxon>Alphaproteobacteria</taxon>
        <taxon>Hyphomicrobiales</taxon>
        <taxon>Rhizobiaceae</taxon>
        <taxon>Rhizobium/Agrobacterium group</taxon>
        <taxon>Rhizobium</taxon>
    </lineage>
</organism>
<protein>
    <submittedName>
        <fullName evidence="2">Uncharacterized protein</fullName>
    </submittedName>
</protein>
<keyword evidence="1" id="KW-1133">Transmembrane helix</keyword>
<dbReference type="AlphaFoldDB" id="A0A285V0L2"/>
<keyword evidence="1" id="KW-0812">Transmembrane</keyword>
<gene>
    <name evidence="2" type="ORF">SAMN05892877_13211</name>
</gene>
<reference evidence="2 3" key="1">
    <citation type="submission" date="2017-08" db="EMBL/GenBank/DDBJ databases">
        <authorList>
            <person name="de Groot N.N."/>
        </authorList>
    </citation>
    <scope>NUCLEOTIDE SEQUENCE [LARGE SCALE GENOMIC DNA]</scope>
    <source>
        <strain evidence="2 3">JC85</strain>
    </source>
</reference>
<dbReference type="EMBL" id="OBQD01000032">
    <property type="protein sequence ID" value="SOC47654.1"/>
    <property type="molecule type" value="Genomic_DNA"/>
</dbReference>
<name>A0A285V0L2_9HYPH</name>
<proteinExistence type="predicted"/>
<accession>A0A285V0L2</accession>
<dbReference type="OrthoDB" id="8401227at2"/>
<keyword evidence="1" id="KW-0472">Membrane</keyword>
<evidence type="ECO:0000256" key="1">
    <source>
        <dbReference type="SAM" id="Phobius"/>
    </source>
</evidence>
<feature type="transmembrane region" description="Helical" evidence="1">
    <location>
        <begin position="14"/>
        <end position="36"/>
    </location>
</feature>
<evidence type="ECO:0000313" key="3">
    <source>
        <dbReference type="Proteomes" id="UP000219167"/>
    </source>
</evidence>
<keyword evidence="3" id="KW-1185">Reference proteome</keyword>
<sequence length="96" mass="10295">MGTVIRKEVRKRGFFGWVFLTLFIVFNLFMLFSVFAGANGASQVPATTELEQSAKAVGSVIGIGLLLFVWACGSIVLGLLALVTRGQKTIVEEVSA</sequence>
<feature type="transmembrane region" description="Helical" evidence="1">
    <location>
        <begin position="56"/>
        <end position="83"/>
    </location>
</feature>
<evidence type="ECO:0000313" key="2">
    <source>
        <dbReference type="EMBL" id="SOC47654.1"/>
    </source>
</evidence>
<dbReference type="RefSeq" id="WP_141402141.1">
    <property type="nucleotide sequence ID" value="NZ_OBQD01000032.1"/>
</dbReference>